<dbReference type="InterPro" id="IPR033729">
    <property type="entry name" value="SerRS_core"/>
</dbReference>
<keyword evidence="2" id="KW-0436">Ligase</keyword>
<gene>
    <name evidence="10" type="ORF">WJX75_008582</name>
</gene>
<dbReference type="SUPFAM" id="SSF55681">
    <property type="entry name" value="Class II aaRS and biotin synthetases"/>
    <property type="match status" value="1"/>
</dbReference>
<evidence type="ECO:0000256" key="2">
    <source>
        <dbReference type="ARBA" id="ARBA00022598"/>
    </source>
</evidence>
<sequence>MALKCLHGALPVVRRVGCSYRPLLHSRSPWFQAPPASFVAQNASRSFRSASSLQQPIQHMDATATSQDRTAEVANPERPLFKAYLDFRYVKANLSKMRENVKNRNSSADPDAVARLYDDWVRALEELESVRADRNANARAMKGKLDPEKRSELVDQGKALKARLAVLEAEVEILEDALQREGQKLPNLSHPEAPVGGEDAARVLKTIGTPCDPGFKVKDHLAVGIALDLIDFETGATVSGAKFVYLRRAAALLELALCNYAMQKVASKGFMPMTTPDLVRESVLVKCGFQPRGENTQVYSIRDTSLCLTGTAEVPLAAVYMDQIIPEEQLPIRLAAFGHCFRTEAGSAGSASRGLYRVHQFSKVEMFVLSTPEQSEAMLQELCDIEEEIFTELGLHFQMLDMPTGDLGAPAYRKIDVEAWMPGLQRYGEVSSASNCTDYQARRLNIRYRVSVHRPAMPDDERKGASKKPHKLPTEFLHTLNATACAVPRLIVAILENCQLEDGSVAIPEVLRPYMGGMERIQVPDGNIVF</sequence>
<dbReference type="NCBIfam" id="TIGR00414">
    <property type="entry name" value="serS"/>
    <property type="match status" value="1"/>
</dbReference>
<dbReference type="InterPro" id="IPR002314">
    <property type="entry name" value="aa-tRNA-synt_IIb"/>
</dbReference>
<proteinExistence type="predicted"/>
<keyword evidence="4" id="KW-0067">ATP-binding</keyword>
<evidence type="ECO:0000256" key="8">
    <source>
        <dbReference type="SAM" id="Coils"/>
    </source>
</evidence>
<evidence type="ECO:0000259" key="9">
    <source>
        <dbReference type="PROSITE" id="PS50862"/>
    </source>
</evidence>
<dbReference type="Pfam" id="PF00587">
    <property type="entry name" value="tRNA-synt_2b"/>
    <property type="match status" value="1"/>
</dbReference>
<keyword evidence="8" id="KW-0175">Coiled coil</keyword>
<protein>
    <recommendedName>
        <fullName evidence="1">serine--tRNA ligase</fullName>
        <ecNumber evidence="1">6.1.1.11</ecNumber>
    </recommendedName>
    <alternativeName>
        <fullName evidence="7">Seryl-tRNA synthetase</fullName>
    </alternativeName>
</protein>
<dbReference type="Gene3D" id="1.10.287.40">
    <property type="entry name" value="Serine-tRNA synthetase, tRNA binding domain"/>
    <property type="match status" value="1"/>
</dbReference>
<evidence type="ECO:0000313" key="10">
    <source>
        <dbReference type="EMBL" id="KAK9902853.1"/>
    </source>
</evidence>
<evidence type="ECO:0000256" key="4">
    <source>
        <dbReference type="ARBA" id="ARBA00022840"/>
    </source>
</evidence>
<evidence type="ECO:0000256" key="6">
    <source>
        <dbReference type="ARBA" id="ARBA00023146"/>
    </source>
</evidence>
<dbReference type="InterPro" id="IPR045864">
    <property type="entry name" value="aa-tRNA-synth_II/BPL/LPL"/>
</dbReference>
<dbReference type="Pfam" id="PF02403">
    <property type="entry name" value="Seryl_tRNA_N"/>
    <property type="match status" value="1"/>
</dbReference>
<comment type="caution">
    <text evidence="10">The sequence shown here is derived from an EMBL/GenBank/DDBJ whole genome shotgun (WGS) entry which is preliminary data.</text>
</comment>
<dbReference type="EMBL" id="JALJOT010000015">
    <property type="protein sequence ID" value="KAK9902853.1"/>
    <property type="molecule type" value="Genomic_DNA"/>
</dbReference>
<feature type="coiled-coil region" evidence="8">
    <location>
        <begin position="150"/>
        <end position="184"/>
    </location>
</feature>
<evidence type="ECO:0000256" key="5">
    <source>
        <dbReference type="ARBA" id="ARBA00022917"/>
    </source>
</evidence>
<dbReference type="InterPro" id="IPR010978">
    <property type="entry name" value="tRNA-bd_arm"/>
</dbReference>
<dbReference type="InterPro" id="IPR015866">
    <property type="entry name" value="Ser-tRNA-synth_1_N"/>
</dbReference>
<dbReference type="PIRSF" id="PIRSF001529">
    <property type="entry name" value="Ser-tRNA-synth_IIa"/>
    <property type="match status" value="1"/>
</dbReference>
<dbReference type="InterPro" id="IPR042103">
    <property type="entry name" value="SerRS_1_N_sf"/>
</dbReference>
<name>A0ABR2YDG5_9CHLO</name>
<keyword evidence="3" id="KW-0547">Nucleotide-binding</keyword>
<dbReference type="InterPro" id="IPR006195">
    <property type="entry name" value="aa-tRNA-synth_II"/>
</dbReference>
<evidence type="ECO:0000256" key="7">
    <source>
        <dbReference type="ARBA" id="ARBA00031113"/>
    </source>
</evidence>
<organism evidence="10 11">
    <name type="scientific">Coccomyxa subellipsoidea</name>
    <dbReference type="NCBI Taxonomy" id="248742"/>
    <lineage>
        <taxon>Eukaryota</taxon>
        <taxon>Viridiplantae</taxon>
        <taxon>Chlorophyta</taxon>
        <taxon>core chlorophytes</taxon>
        <taxon>Trebouxiophyceae</taxon>
        <taxon>Trebouxiophyceae incertae sedis</taxon>
        <taxon>Coccomyxaceae</taxon>
        <taxon>Coccomyxa</taxon>
    </lineage>
</organism>
<dbReference type="SUPFAM" id="SSF46589">
    <property type="entry name" value="tRNA-binding arm"/>
    <property type="match status" value="1"/>
</dbReference>
<dbReference type="CDD" id="cd00770">
    <property type="entry name" value="SerRS_core"/>
    <property type="match status" value="1"/>
</dbReference>
<dbReference type="InterPro" id="IPR002317">
    <property type="entry name" value="Ser-tRNA-ligase_type_1"/>
</dbReference>
<dbReference type="EC" id="6.1.1.11" evidence="1"/>
<dbReference type="PRINTS" id="PR00981">
    <property type="entry name" value="TRNASYNTHSER"/>
</dbReference>
<dbReference type="Gene3D" id="3.30.930.10">
    <property type="entry name" value="Bira Bifunctional Protein, Domain 2"/>
    <property type="match status" value="1"/>
</dbReference>
<dbReference type="PROSITE" id="PS50862">
    <property type="entry name" value="AA_TRNA_LIGASE_II"/>
    <property type="match status" value="1"/>
</dbReference>
<keyword evidence="11" id="KW-1185">Reference proteome</keyword>
<accession>A0ABR2YDG5</accession>
<evidence type="ECO:0000313" key="11">
    <source>
        <dbReference type="Proteomes" id="UP001491310"/>
    </source>
</evidence>
<dbReference type="Proteomes" id="UP001491310">
    <property type="component" value="Unassembled WGS sequence"/>
</dbReference>
<evidence type="ECO:0000256" key="3">
    <source>
        <dbReference type="ARBA" id="ARBA00022741"/>
    </source>
</evidence>
<evidence type="ECO:0000256" key="1">
    <source>
        <dbReference type="ARBA" id="ARBA00012840"/>
    </source>
</evidence>
<dbReference type="PANTHER" id="PTHR11778">
    <property type="entry name" value="SERYL-TRNA SYNTHETASE"/>
    <property type="match status" value="1"/>
</dbReference>
<reference evidence="10 11" key="1">
    <citation type="journal article" date="2024" name="Nat. Commun.">
        <title>Phylogenomics reveals the evolutionary origins of lichenization in chlorophyte algae.</title>
        <authorList>
            <person name="Puginier C."/>
            <person name="Libourel C."/>
            <person name="Otte J."/>
            <person name="Skaloud P."/>
            <person name="Haon M."/>
            <person name="Grisel S."/>
            <person name="Petersen M."/>
            <person name="Berrin J.G."/>
            <person name="Delaux P.M."/>
            <person name="Dal Grande F."/>
            <person name="Keller J."/>
        </authorList>
    </citation>
    <scope>NUCLEOTIDE SEQUENCE [LARGE SCALE GENOMIC DNA]</scope>
    <source>
        <strain evidence="10 11">SAG 216-7</strain>
    </source>
</reference>
<keyword evidence="5" id="KW-0648">Protein biosynthesis</keyword>
<feature type="domain" description="Aminoacyl-transfer RNA synthetases class-II family profile" evidence="9">
    <location>
        <begin position="263"/>
        <end position="508"/>
    </location>
</feature>
<keyword evidence="6" id="KW-0030">Aminoacyl-tRNA synthetase</keyword>